<geneLocation type="plasmid" evidence="2">
    <name>pEM02</name>
</geneLocation>
<evidence type="ECO:0000313" key="2">
    <source>
        <dbReference type="Proteomes" id="UP000059419"/>
    </source>
</evidence>
<dbReference type="Gene3D" id="2.40.10.200">
    <property type="entry name" value="STY4665 C-terminal domain-like"/>
    <property type="match status" value="1"/>
</dbReference>
<keyword evidence="2" id="KW-1185">Reference proteome</keyword>
<name>A0A0U5L749_9GAMM</name>
<protein>
    <submittedName>
        <fullName evidence="1">Uncharacterized protein</fullName>
    </submittedName>
</protein>
<dbReference type="Proteomes" id="UP000059419">
    <property type="component" value="Plasmid pEM02"/>
</dbReference>
<dbReference type="AlphaFoldDB" id="A0A0U5L749"/>
<gene>
    <name evidence="1" type="ORF">EM595_p1006</name>
</gene>
<dbReference type="EMBL" id="LN907829">
    <property type="protein sequence ID" value="CUU26254.1"/>
    <property type="molecule type" value="Genomic_DNA"/>
</dbReference>
<sequence length="51" mass="6039">MTVVFFRARIYEEVEFQGKFKKRSGYMIKASKVVDKKIISKGDSKYIFIDI</sequence>
<proteinExistence type="predicted"/>
<evidence type="ECO:0000313" key="1">
    <source>
        <dbReference type="EMBL" id="CUU26254.1"/>
    </source>
</evidence>
<organism evidence="1 2">
    <name type="scientific">Duffyella gerundensis</name>
    <dbReference type="NCBI Taxonomy" id="1619313"/>
    <lineage>
        <taxon>Bacteria</taxon>
        <taxon>Pseudomonadati</taxon>
        <taxon>Pseudomonadota</taxon>
        <taxon>Gammaproteobacteria</taxon>
        <taxon>Enterobacterales</taxon>
        <taxon>Erwiniaceae</taxon>
        <taxon>Duffyella</taxon>
    </lineage>
</organism>
<dbReference type="KEGG" id="ege:EM595_p1006"/>
<accession>A0A0U5L749</accession>
<reference evidence="2" key="1">
    <citation type="submission" date="2015-11" db="EMBL/GenBank/DDBJ databases">
        <authorList>
            <person name="Blom J."/>
        </authorList>
    </citation>
    <scope>NUCLEOTIDE SEQUENCE [LARGE SCALE GENOMIC DNA]</scope>
    <source>
        <plasmid evidence="2">pEM02</plasmid>
    </source>
</reference>